<feature type="region of interest" description="Disordered" evidence="2">
    <location>
        <begin position="1"/>
        <end position="82"/>
    </location>
</feature>
<dbReference type="SMART" id="SM00717">
    <property type="entry name" value="SANT"/>
    <property type="match status" value="1"/>
</dbReference>
<evidence type="ECO:0000313" key="5">
    <source>
        <dbReference type="EMBL" id="VAI50409.1"/>
    </source>
</evidence>
<accession>A0A9R0Y9B0</accession>
<dbReference type="InterPro" id="IPR009057">
    <property type="entry name" value="Homeodomain-like_sf"/>
</dbReference>
<feature type="compositionally biased region" description="Basic residues" evidence="2">
    <location>
        <begin position="72"/>
        <end position="81"/>
    </location>
</feature>
<feature type="compositionally biased region" description="Low complexity" evidence="2">
    <location>
        <begin position="635"/>
        <end position="646"/>
    </location>
</feature>
<dbReference type="PROSITE" id="PS50090">
    <property type="entry name" value="MYB_LIKE"/>
    <property type="match status" value="1"/>
</dbReference>
<dbReference type="CDD" id="cd11660">
    <property type="entry name" value="SANT_TRF"/>
    <property type="match status" value="1"/>
</dbReference>
<dbReference type="AlphaFoldDB" id="A0A9R0Y9B0"/>
<dbReference type="EMBL" id="LT934121">
    <property type="protein sequence ID" value="VAI50409.1"/>
    <property type="molecule type" value="Genomic_DNA"/>
</dbReference>
<dbReference type="Gene3D" id="1.10.10.60">
    <property type="entry name" value="Homeodomain-like"/>
    <property type="match status" value="1"/>
</dbReference>
<evidence type="ECO:0000256" key="2">
    <source>
        <dbReference type="SAM" id="MobiDB-lite"/>
    </source>
</evidence>
<feature type="compositionally biased region" description="Polar residues" evidence="2">
    <location>
        <begin position="34"/>
        <end position="56"/>
    </location>
</feature>
<evidence type="ECO:0000256" key="1">
    <source>
        <dbReference type="ARBA" id="ARBA00023125"/>
    </source>
</evidence>
<feature type="compositionally biased region" description="Low complexity" evidence="2">
    <location>
        <begin position="307"/>
        <end position="321"/>
    </location>
</feature>
<feature type="compositionally biased region" description="Low complexity" evidence="2">
    <location>
        <begin position="215"/>
        <end position="239"/>
    </location>
</feature>
<feature type="compositionally biased region" description="Low complexity" evidence="2">
    <location>
        <begin position="695"/>
        <end position="713"/>
    </location>
</feature>
<evidence type="ECO:0000313" key="6">
    <source>
        <dbReference type="Proteomes" id="UP000324705"/>
    </source>
</evidence>
<dbReference type="Pfam" id="PF00249">
    <property type="entry name" value="Myb_DNA-binding"/>
    <property type="match status" value="1"/>
</dbReference>
<dbReference type="PROSITE" id="PS51294">
    <property type="entry name" value="HTH_MYB"/>
    <property type="match status" value="1"/>
</dbReference>
<evidence type="ECO:0000259" key="3">
    <source>
        <dbReference type="PROSITE" id="PS50090"/>
    </source>
</evidence>
<name>A0A9R0Y9B0_TRITD</name>
<dbReference type="InterPro" id="IPR001005">
    <property type="entry name" value="SANT/Myb"/>
</dbReference>
<dbReference type="GO" id="GO:0003677">
    <property type="term" value="F:DNA binding"/>
    <property type="evidence" value="ECO:0007669"/>
    <property type="project" value="UniProtKB-KW"/>
</dbReference>
<sequence>MYGPSREQGSSHRANSDVPLLNTPNEKIPRVSSDKQLAQSHRLTNGTGPVSNSKQAPHTGLSPDSFDGNGPHNKKTKKTKAWTKDEDAELRAGVHKCGEGNWLDILRKYNFDSTRTYGQLSQRWAVISRRQATTKPAKAKPVTGGYDMKATQKAFFMALDMPMGKPGGLSTLRSGASQQSTQHPAPVFGAAAPELKSATSSSSFSLPVPVPSAAPGPVSAQVQVQPPRAQQVPSQAAPSKVSNASIKSRNSSKKQTAQANPTNAPSSIQAAAIAAGGRIATASIATNLLKAAQSPQAVHIRSRGKGSSKTSTSSKASTMAGEPGTQTGGAQHPELPNCSAPTQSPTVLITQSTEQVNVVPEVAGVNPPEQSASAHLLEPDRTLSTTPVPGPCDNMEIDDDSTFCVVTMEDLFPEDVKQPETVKQPEMVRQPETVRQPEMVRQTETVSQPEMTVRQPEMVKQPETVRQPEMVDPKAEEMIDPKDADMLEFDRFVAQGCLTTDYSDKSKGVKIAPGAQGATASQKKKQLPTVGKSIPVFRAPVTMKKTKALPSHGATLASTVASSGLVGTGNAGVLSKAIYRKPAGPGTTGKQNRCQEIMAQKQHAMNSNSSAMARNAAAGTGTPARNVAAGVGAPARNAAPATGTPAKSAAPATGTPPVRNTAPGTGTPPVRNTAPGTGTPPVRNMAPGPGTPAVRNTAPGTGTGTPPARNAAPVTGATPARNLLTGTGTPPAIRQHNPAVNGASKGNPPASQ</sequence>
<feature type="region of interest" description="Disordered" evidence="2">
    <location>
        <begin position="293"/>
        <end position="344"/>
    </location>
</feature>
<organism evidence="5 6">
    <name type="scientific">Triticum turgidum subsp. durum</name>
    <name type="common">Durum wheat</name>
    <name type="synonym">Triticum durum</name>
    <dbReference type="NCBI Taxonomy" id="4567"/>
    <lineage>
        <taxon>Eukaryota</taxon>
        <taxon>Viridiplantae</taxon>
        <taxon>Streptophyta</taxon>
        <taxon>Embryophyta</taxon>
        <taxon>Tracheophyta</taxon>
        <taxon>Spermatophyta</taxon>
        <taxon>Magnoliopsida</taxon>
        <taxon>Liliopsida</taxon>
        <taxon>Poales</taxon>
        <taxon>Poaceae</taxon>
        <taxon>BOP clade</taxon>
        <taxon>Pooideae</taxon>
        <taxon>Triticodae</taxon>
        <taxon>Triticeae</taxon>
        <taxon>Triticinae</taxon>
        <taxon>Triticum</taxon>
    </lineage>
</organism>
<dbReference type="Proteomes" id="UP000324705">
    <property type="component" value="Chromosome 6A"/>
</dbReference>
<feature type="region of interest" description="Disordered" evidence="2">
    <location>
        <begin position="214"/>
        <end position="265"/>
    </location>
</feature>
<feature type="compositionally biased region" description="Polar residues" evidence="2">
    <location>
        <begin position="240"/>
        <end position="263"/>
    </location>
</feature>
<gene>
    <name evidence="5" type="ORF">TRITD_6Av1G206230</name>
</gene>
<feature type="region of interest" description="Disordered" evidence="2">
    <location>
        <begin position="635"/>
        <end position="752"/>
    </location>
</feature>
<dbReference type="PANTHER" id="PTHR47206:SF3">
    <property type="match status" value="1"/>
</dbReference>
<dbReference type="Gramene" id="TRITD6Av1G206230.18">
    <property type="protein sequence ID" value="TRITD6Av1G206230.18"/>
    <property type="gene ID" value="TRITD6Av1G206230"/>
</dbReference>
<reference evidence="5 6" key="1">
    <citation type="submission" date="2017-09" db="EMBL/GenBank/DDBJ databases">
        <authorList>
            <consortium name="International Durum Wheat Genome Sequencing Consortium (IDWGSC)"/>
            <person name="Milanesi L."/>
        </authorList>
    </citation>
    <scope>NUCLEOTIDE SEQUENCE [LARGE SCALE GENOMIC DNA]</scope>
    <source>
        <strain evidence="6">cv. Svevo</strain>
    </source>
</reference>
<evidence type="ECO:0000259" key="4">
    <source>
        <dbReference type="PROSITE" id="PS51294"/>
    </source>
</evidence>
<dbReference type="InterPro" id="IPR017930">
    <property type="entry name" value="Myb_dom"/>
</dbReference>
<dbReference type="SUPFAM" id="SSF46689">
    <property type="entry name" value="Homeodomain-like"/>
    <property type="match status" value="1"/>
</dbReference>
<keyword evidence="1" id="KW-0238">DNA-binding</keyword>
<protein>
    <recommendedName>
        <fullName evidence="7">Myb-like domain-containing protein</fullName>
    </recommendedName>
</protein>
<evidence type="ECO:0008006" key="7">
    <source>
        <dbReference type="Google" id="ProtNLM"/>
    </source>
</evidence>
<feature type="region of interest" description="Disordered" evidence="2">
    <location>
        <begin position="436"/>
        <end position="465"/>
    </location>
</feature>
<dbReference type="PANTHER" id="PTHR47206">
    <property type="entry name" value="HOMEODOMAIN-LIKE SUPERFAMILY PROTEIN"/>
    <property type="match status" value="1"/>
</dbReference>
<keyword evidence="6" id="KW-1185">Reference proteome</keyword>
<feature type="domain" description="Myb-like" evidence="3">
    <location>
        <begin position="74"/>
        <end position="124"/>
    </location>
</feature>
<feature type="domain" description="HTH myb-type" evidence="4">
    <location>
        <begin position="74"/>
        <end position="132"/>
    </location>
</feature>
<proteinExistence type="predicted"/>